<name>W9SMC9_9ROSA</name>
<dbReference type="AlphaFoldDB" id="W9SMC9"/>
<dbReference type="Proteomes" id="UP000030645">
    <property type="component" value="Unassembled WGS sequence"/>
</dbReference>
<organism evidence="1 2">
    <name type="scientific">Morus notabilis</name>
    <dbReference type="NCBI Taxonomy" id="981085"/>
    <lineage>
        <taxon>Eukaryota</taxon>
        <taxon>Viridiplantae</taxon>
        <taxon>Streptophyta</taxon>
        <taxon>Embryophyta</taxon>
        <taxon>Tracheophyta</taxon>
        <taxon>Spermatophyta</taxon>
        <taxon>Magnoliopsida</taxon>
        <taxon>eudicotyledons</taxon>
        <taxon>Gunneridae</taxon>
        <taxon>Pentapetalae</taxon>
        <taxon>rosids</taxon>
        <taxon>fabids</taxon>
        <taxon>Rosales</taxon>
        <taxon>Moraceae</taxon>
        <taxon>Moreae</taxon>
        <taxon>Morus</taxon>
    </lineage>
</organism>
<sequence>MQNYKLDPSPFMLVPYSCIYRIWHNRSLVQSIKPLVESVSQQQQNFSPLRGQVSKQQADSMKGGRHRIWSGLAELRGGWEQFLKVVGWVELWDSIESGYWRWMARLLVEKLGDNFELVVPEDERGGEGLVTGVRAKDAFINDLTNQNNFRALRCIDRIITVADSRFLYISSGAAGLCSAWCSPFSYEHME</sequence>
<evidence type="ECO:0000313" key="2">
    <source>
        <dbReference type="Proteomes" id="UP000030645"/>
    </source>
</evidence>
<gene>
    <name evidence="1" type="ORF">L484_027446</name>
</gene>
<dbReference type="EMBL" id="KE345811">
    <property type="protein sequence ID" value="EXC17259.1"/>
    <property type="molecule type" value="Genomic_DNA"/>
</dbReference>
<protein>
    <submittedName>
        <fullName evidence="1">Uncharacterized protein</fullName>
    </submittedName>
</protein>
<keyword evidence="2" id="KW-1185">Reference proteome</keyword>
<evidence type="ECO:0000313" key="1">
    <source>
        <dbReference type="EMBL" id="EXC17259.1"/>
    </source>
</evidence>
<reference evidence="2" key="1">
    <citation type="submission" date="2013-01" db="EMBL/GenBank/DDBJ databases">
        <title>Draft Genome Sequence of a Mulberry Tree, Morus notabilis C.K. Schneid.</title>
        <authorList>
            <person name="He N."/>
            <person name="Zhao S."/>
        </authorList>
    </citation>
    <scope>NUCLEOTIDE SEQUENCE</scope>
</reference>
<accession>W9SMC9</accession>
<proteinExistence type="predicted"/>